<sequence>MMDRVEQWKDKISYQSGLLAAACGLAALLLVGTEVVTRPVIAMRISEDQNALLDQVLGGKLYANDVFRDDHQVTFQGQIFHIYEVKNAQGQLTHHVIKGDEEGYSGPIKYLIGVDLNGVIQGVRIISHTETPGLGDKIELEKSNWVLSFNQRSLRNTPVWAVKKDGGDFDQFSGATITPRSVVRGIHKAMSALSEYQGMHQAQGESHE</sequence>
<dbReference type="Pfam" id="PF04205">
    <property type="entry name" value="FMN_bind"/>
    <property type="match status" value="1"/>
</dbReference>
<keyword evidence="9" id="KW-1003">Cell membrane</keyword>
<comment type="function">
    <text evidence="9">Part of a membrane-bound complex that couples electron transfer with translocation of ions across the membrane.</text>
</comment>
<keyword evidence="6 9" id="KW-1278">Translocase</keyword>
<comment type="cofactor">
    <cofactor evidence="9">
        <name>FMN</name>
        <dbReference type="ChEBI" id="CHEBI:58210"/>
    </cofactor>
</comment>
<comment type="similarity">
    <text evidence="9">Belongs to the RnfG family.</text>
</comment>
<dbReference type="GO" id="GO:0022900">
    <property type="term" value="P:electron transport chain"/>
    <property type="evidence" value="ECO:0007669"/>
    <property type="project" value="UniProtKB-UniRule"/>
</dbReference>
<evidence type="ECO:0000256" key="2">
    <source>
        <dbReference type="ARBA" id="ARBA00022553"/>
    </source>
</evidence>
<accession>A0A1M5WWB4</accession>
<evidence type="ECO:0000256" key="8">
    <source>
        <dbReference type="ARBA" id="ARBA00022989"/>
    </source>
</evidence>
<dbReference type="SMART" id="SM00900">
    <property type="entry name" value="FMN_bind"/>
    <property type="match status" value="1"/>
</dbReference>
<keyword evidence="9" id="KW-0472">Membrane</keyword>
<reference evidence="11 12" key="1">
    <citation type="submission" date="2016-11" db="EMBL/GenBank/DDBJ databases">
        <authorList>
            <person name="Jaros S."/>
            <person name="Januszkiewicz K."/>
            <person name="Wedrychowicz H."/>
        </authorList>
    </citation>
    <scope>NUCLEOTIDE SEQUENCE [LARGE SCALE GENOMIC DNA]</scope>
    <source>
        <strain evidence="11 12">CECT 7868</strain>
    </source>
</reference>
<dbReference type="GO" id="GO:0005886">
    <property type="term" value="C:plasma membrane"/>
    <property type="evidence" value="ECO:0007669"/>
    <property type="project" value="UniProtKB-SubCell"/>
</dbReference>
<gene>
    <name evidence="11" type="primary">rnfG_1</name>
    <name evidence="9" type="synonym">rnfG</name>
    <name evidence="11" type="ORF">VA7868_00894</name>
</gene>
<evidence type="ECO:0000256" key="9">
    <source>
        <dbReference type="HAMAP-Rule" id="MF_00479"/>
    </source>
</evidence>
<keyword evidence="8 9" id="KW-1133">Transmembrane helix</keyword>
<feature type="domain" description="FMN-binding" evidence="10">
    <location>
        <begin position="103"/>
        <end position="193"/>
    </location>
</feature>
<evidence type="ECO:0000313" key="11">
    <source>
        <dbReference type="EMBL" id="SHH91750.1"/>
    </source>
</evidence>
<evidence type="ECO:0000256" key="5">
    <source>
        <dbReference type="ARBA" id="ARBA00022692"/>
    </source>
</evidence>
<name>A0A1M5WWB4_9VIBR</name>
<evidence type="ECO:0000313" key="12">
    <source>
        <dbReference type="Proteomes" id="UP000184608"/>
    </source>
</evidence>
<evidence type="ECO:0000256" key="3">
    <source>
        <dbReference type="ARBA" id="ARBA00022630"/>
    </source>
</evidence>
<dbReference type="EC" id="7.-.-.-" evidence="9"/>
<dbReference type="PIRSF" id="PIRSF006091">
    <property type="entry name" value="E_trnsport_RnfG"/>
    <property type="match status" value="1"/>
</dbReference>
<keyword evidence="1 9" id="KW-0813">Transport</keyword>
<dbReference type="NCBIfam" id="TIGR01947">
    <property type="entry name" value="rnfG"/>
    <property type="match status" value="1"/>
</dbReference>
<evidence type="ECO:0000259" key="10">
    <source>
        <dbReference type="SMART" id="SM00900"/>
    </source>
</evidence>
<feature type="modified residue" description="FMN phosphoryl threonine" evidence="9">
    <location>
        <position position="176"/>
    </location>
</feature>
<dbReference type="OrthoDB" id="9784165at2"/>
<dbReference type="Proteomes" id="UP000184608">
    <property type="component" value="Unassembled WGS sequence"/>
</dbReference>
<keyword evidence="9" id="KW-0997">Cell inner membrane</keyword>
<dbReference type="InterPro" id="IPR010209">
    <property type="entry name" value="Ion_transpt_RnfG/RsxG"/>
</dbReference>
<dbReference type="STRING" id="1216006.VA7868_00894"/>
<evidence type="ECO:0000256" key="6">
    <source>
        <dbReference type="ARBA" id="ARBA00022967"/>
    </source>
</evidence>
<dbReference type="PROSITE" id="PS51257">
    <property type="entry name" value="PROKAR_LIPOPROTEIN"/>
    <property type="match status" value="1"/>
</dbReference>
<dbReference type="PANTHER" id="PTHR36118">
    <property type="entry name" value="ION-TRANSLOCATING OXIDOREDUCTASE COMPLEX SUBUNIT G"/>
    <property type="match status" value="1"/>
</dbReference>
<dbReference type="InterPro" id="IPR007329">
    <property type="entry name" value="FMN-bd"/>
</dbReference>
<evidence type="ECO:0000256" key="7">
    <source>
        <dbReference type="ARBA" id="ARBA00022982"/>
    </source>
</evidence>
<dbReference type="PANTHER" id="PTHR36118:SF1">
    <property type="entry name" value="ION-TRANSLOCATING OXIDOREDUCTASE COMPLEX SUBUNIT G"/>
    <property type="match status" value="1"/>
</dbReference>
<dbReference type="AlphaFoldDB" id="A0A1M5WWB4"/>
<comment type="subcellular location">
    <subcellularLocation>
        <location evidence="9">Cell inner membrane</location>
        <topology evidence="9">Single-pass membrane protein</topology>
    </subcellularLocation>
</comment>
<keyword evidence="2 9" id="KW-0597">Phosphoprotein</keyword>
<dbReference type="RefSeq" id="WP_073602646.1">
    <property type="nucleotide sequence ID" value="NZ_FQXZ01000007.1"/>
</dbReference>
<keyword evidence="5 9" id="KW-0812">Transmembrane</keyword>
<dbReference type="HAMAP" id="MF_00479">
    <property type="entry name" value="RsxG_RnfG"/>
    <property type="match status" value="1"/>
</dbReference>
<protein>
    <recommendedName>
        <fullName evidence="9">Ion-translocating oxidoreductase complex subunit G</fullName>
        <ecNumber evidence="9">7.-.-.-</ecNumber>
    </recommendedName>
    <alternativeName>
        <fullName evidence="9">Rnf electron transport complex subunit G</fullName>
    </alternativeName>
</protein>
<dbReference type="GO" id="GO:0009055">
    <property type="term" value="F:electron transfer activity"/>
    <property type="evidence" value="ECO:0007669"/>
    <property type="project" value="InterPro"/>
</dbReference>
<evidence type="ECO:0000256" key="4">
    <source>
        <dbReference type="ARBA" id="ARBA00022643"/>
    </source>
</evidence>
<organism evidence="11 12">
    <name type="scientific">Vibrio aerogenes CECT 7868</name>
    <dbReference type="NCBI Taxonomy" id="1216006"/>
    <lineage>
        <taxon>Bacteria</taxon>
        <taxon>Pseudomonadati</taxon>
        <taxon>Pseudomonadota</taxon>
        <taxon>Gammaproteobacteria</taxon>
        <taxon>Vibrionales</taxon>
        <taxon>Vibrionaceae</taxon>
        <taxon>Vibrio</taxon>
    </lineage>
</organism>
<keyword evidence="3 9" id="KW-0285">Flavoprotein</keyword>
<evidence type="ECO:0000256" key="1">
    <source>
        <dbReference type="ARBA" id="ARBA00022448"/>
    </source>
</evidence>
<keyword evidence="4 9" id="KW-0288">FMN</keyword>
<proteinExistence type="inferred from homology"/>
<dbReference type="GO" id="GO:0010181">
    <property type="term" value="F:FMN binding"/>
    <property type="evidence" value="ECO:0007669"/>
    <property type="project" value="InterPro"/>
</dbReference>
<keyword evidence="12" id="KW-1185">Reference proteome</keyword>
<dbReference type="EMBL" id="FQXZ01000007">
    <property type="protein sequence ID" value="SHH91750.1"/>
    <property type="molecule type" value="Genomic_DNA"/>
</dbReference>
<keyword evidence="7 9" id="KW-0249">Electron transport</keyword>
<comment type="subunit">
    <text evidence="9">The complex is composed of six subunits: RnfA, RnfB, RnfC, RnfD, RnfE and RnfG.</text>
</comment>